<gene>
    <name evidence="4" type="ORF">KSP39_PZI008915</name>
</gene>
<keyword evidence="5" id="KW-1185">Reference proteome</keyword>
<feature type="compositionally biased region" description="Polar residues" evidence="2">
    <location>
        <begin position="53"/>
        <end position="64"/>
    </location>
</feature>
<dbReference type="Gene3D" id="4.10.60.10">
    <property type="entry name" value="Zinc finger, CCHC-type"/>
    <property type="match status" value="1"/>
</dbReference>
<dbReference type="SUPFAM" id="SSF57756">
    <property type="entry name" value="Retrovirus zinc finger-like domains"/>
    <property type="match status" value="1"/>
</dbReference>
<dbReference type="GO" id="GO:0003676">
    <property type="term" value="F:nucleic acid binding"/>
    <property type="evidence" value="ECO:0007669"/>
    <property type="project" value="InterPro"/>
</dbReference>
<dbReference type="AlphaFoldDB" id="A0AAP0BLA2"/>
<feature type="region of interest" description="Disordered" evidence="2">
    <location>
        <begin position="10"/>
        <end position="64"/>
    </location>
</feature>
<dbReference type="PANTHER" id="PTHR35046:SF9">
    <property type="entry name" value="RNA-DIRECTED DNA POLYMERASE"/>
    <property type="match status" value="1"/>
</dbReference>
<evidence type="ECO:0000313" key="5">
    <source>
        <dbReference type="Proteomes" id="UP001418222"/>
    </source>
</evidence>
<dbReference type="GO" id="GO:0008270">
    <property type="term" value="F:zinc ion binding"/>
    <property type="evidence" value="ECO:0007669"/>
    <property type="project" value="UniProtKB-KW"/>
</dbReference>
<keyword evidence="1" id="KW-0863">Zinc-finger</keyword>
<protein>
    <recommendedName>
        <fullName evidence="3">CCHC-type domain-containing protein</fullName>
    </recommendedName>
</protein>
<name>A0AAP0BLA2_9ASPA</name>
<dbReference type="InterPro" id="IPR001878">
    <property type="entry name" value="Znf_CCHC"/>
</dbReference>
<feature type="compositionally biased region" description="Polar residues" evidence="2">
    <location>
        <begin position="19"/>
        <end position="42"/>
    </location>
</feature>
<dbReference type="Gene3D" id="2.40.70.10">
    <property type="entry name" value="Acid Proteases"/>
    <property type="match status" value="1"/>
</dbReference>
<dbReference type="EMBL" id="JBBWWQ010000007">
    <property type="protein sequence ID" value="KAK8942513.1"/>
    <property type="molecule type" value="Genomic_DNA"/>
</dbReference>
<dbReference type="SUPFAM" id="SSF50630">
    <property type="entry name" value="Acid proteases"/>
    <property type="match status" value="1"/>
</dbReference>
<evidence type="ECO:0000256" key="1">
    <source>
        <dbReference type="PROSITE-ProRule" id="PRU00047"/>
    </source>
</evidence>
<dbReference type="InterPro" id="IPR021109">
    <property type="entry name" value="Peptidase_aspartic_dom_sf"/>
</dbReference>
<dbReference type="InterPro" id="IPR036875">
    <property type="entry name" value="Znf_CCHC_sf"/>
</dbReference>
<dbReference type="Proteomes" id="UP001418222">
    <property type="component" value="Unassembled WGS sequence"/>
</dbReference>
<evidence type="ECO:0000259" key="3">
    <source>
        <dbReference type="PROSITE" id="PS50158"/>
    </source>
</evidence>
<evidence type="ECO:0000256" key="2">
    <source>
        <dbReference type="SAM" id="MobiDB-lite"/>
    </source>
</evidence>
<keyword evidence="1" id="KW-0479">Metal-binding</keyword>
<reference evidence="4 5" key="1">
    <citation type="journal article" date="2022" name="Nat. Plants">
        <title>Genomes of leafy and leafless Platanthera orchids illuminate the evolution of mycoheterotrophy.</title>
        <authorList>
            <person name="Li M.H."/>
            <person name="Liu K.W."/>
            <person name="Li Z."/>
            <person name="Lu H.C."/>
            <person name="Ye Q.L."/>
            <person name="Zhang D."/>
            <person name="Wang J.Y."/>
            <person name="Li Y.F."/>
            <person name="Zhong Z.M."/>
            <person name="Liu X."/>
            <person name="Yu X."/>
            <person name="Liu D.K."/>
            <person name="Tu X.D."/>
            <person name="Liu B."/>
            <person name="Hao Y."/>
            <person name="Liao X.Y."/>
            <person name="Jiang Y.T."/>
            <person name="Sun W.H."/>
            <person name="Chen J."/>
            <person name="Chen Y.Q."/>
            <person name="Ai Y."/>
            <person name="Zhai J.W."/>
            <person name="Wu S.S."/>
            <person name="Zhou Z."/>
            <person name="Hsiao Y.Y."/>
            <person name="Wu W.L."/>
            <person name="Chen Y.Y."/>
            <person name="Lin Y.F."/>
            <person name="Hsu J.L."/>
            <person name="Li C.Y."/>
            <person name="Wang Z.W."/>
            <person name="Zhao X."/>
            <person name="Zhong W.Y."/>
            <person name="Ma X.K."/>
            <person name="Ma L."/>
            <person name="Huang J."/>
            <person name="Chen G.Z."/>
            <person name="Huang M.Z."/>
            <person name="Huang L."/>
            <person name="Peng D.H."/>
            <person name="Luo Y.B."/>
            <person name="Zou S.Q."/>
            <person name="Chen S.P."/>
            <person name="Lan S."/>
            <person name="Tsai W.C."/>
            <person name="Van de Peer Y."/>
            <person name="Liu Z.J."/>
        </authorList>
    </citation>
    <scope>NUCLEOTIDE SEQUENCE [LARGE SCALE GENOMIC DNA]</scope>
    <source>
        <strain evidence="4">Lor287</strain>
    </source>
</reference>
<comment type="caution">
    <text evidence="4">The sequence shown here is derived from an EMBL/GenBank/DDBJ whole genome shotgun (WGS) entry which is preliminary data.</text>
</comment>
<keyword evidence="1" id="KW-0862">Zinc</keyword>
<accession>A0AAP0BLA2</accession>
<organism evidence="4 5">
    <name type="scientific">Platanthera zijinensis</name>
    <dbReference type="NCBI Taxonomy" id="2320716"/>
    <lineage>
        <taxon>Eukaryota</taxon>
        <taxon>Viridiplantae</taxon>
        <taxon>Streptophyta</taxon>
        <taxon>Embryophyta</taxon>
        <taxon>Tracheophyta</taxon>
        <taxon>Spermatophyta</taxon>
        <taxon>Magnoliopsida</taxon>
        <taxon>Liliopsida</taxon>
        <taxon>Asparagales</taxon>
        <taxon>Orchidaceae</taxon>
        <taxon>Orchidoideae</taxon>
        <taxon>Orchideae</taxon>
        <taxon>Orchidinae</taxon>
        <taxon>Platanthera</taxon>
    </lineage>
</organism>
<sequence>MAIRIESYLKTQQQHKFHASTQRNQTPRVEPSMPTSTISTSLHDPKGKAIAGTSGSKSTNRNTGPKATNITCFSCKQIGHYASQCPCNLHIGFEPLQSSQDLEDSEVEPLEEDGESDEALDSNQLAVVRCMLTTPQTDEDWKRTTIFITITKIGENTCKIIIDSGSCMNVVSSIALIRLNLTIEPHPRPYKVAWIYMMSISVSQHCLVPIQLGRYSDNIWCDVLPMDVAHILLGRSWLYDLDMTHHGRSNTYIYFWR</sequence>
<dbReference type="CDD" id="cd00303">
    <property type="entry name" value="retropepsin_like"/>
    <property type="match status" value="1"/>
</dbReference>
<feature type="domain" description="CCHC-type" evidence="3">
    <location>
        <begin position="72"/>
        <end position="86"/>
    </location>
</feature>
<proteinExistence type="predicted"/>
<dbReference type="PROSITE" id="PS50158">
    <property type="entry name" value="ZF_CCHC"/>
    <property type="match status" value="1"/>
</dbReference>
<evidence type="ECO:0000313" key="4">
    <source>
        <dbReference type="EMBL" id="KAK8942513.1"/>
    </source>
</evidence>
<dbReference type="Pfam" id="PF00098">
    <property type="entry name" value="zf-CCHC"/>
    <property type="match status" value="1"/>
</dbReference>
<dbReference type="PANTHER" id="PTHR35046">
    <property type="entry name" value="ZINC KNUCKLE (CCHC-TYPE) FAMILY PROTEIN"/>
    <property type="match status" value="1"/>
</dbReference>